<proteinExistence type="predicted"/>
<dbReference type="InterPro" id="IPR011989">
    <property type="entry name" value="ARM-like"/>
</dbReference>
<dbReference type="PANTHER" id="PTHR46241:SF1">
    <property type="entry name" value="OUTER DYNEIN ARM-DOCKING COMPLEX SUBUNIT 2"/>
    <property type="match status" value="1"/>
</dbReference>
<sequence length="580" mass="64578">MVIQASPSSYKSISTLLTYVQGGNITTTTLALVCLNEALTYDAPCLQALIDGKAVKLLLNILEASFLCVRRSQFAAFRCLSKLSGCRVLQKDIMSPRGVFLLFSCLNNNDYELMLCAIHILSDVCSDPSCWKPSRDCGGVQKLINLLSAHQTKLICTTQTSKSELLKLKLTVAEYSAKSLSILYKDEENRRVASASNIINICQFWIRSKHQNVTIPILILLQHLSYVMSFRKQVNDSGMMLDVLHHLRSSNTELKQAAADLILICADDQSTFKCFYKQEFVTEVFQMLCSYNENEDLMISLSGIIWKCSQIKICVQQFEVLNVMPVFTQLLENQPVQVKAYIVGAIGSCLKNLVLRDMLKKCNGVEIMVSFLQTTFIPLIINLNDALAKGSEDSEILIQYIQLDAVQLIWSCLRNADFLVQSSAATALCIILKNMKNANVQMENSLDGIECIIDLLASKRKELLIPACTLIHNLAKDKNALSVLVEFNVASHLIRLIKTTDKKLLRQLCLAVASCCSFKKGCEKFADCGITPSLLKHLKAKNKPLRITAASALARIASLPNWCSVVSQNRIIPVRISTIL</sequence>
<organism evidence="1 2">
    <name type="scientific">Trichonephila clavata</name>
    <name type="common">Joro spider</name>
    <name type="synonym">Nephila clavata</name>
    <dbReference type="NCBI Taxonomy" id="2740835"/>
    <lineage>
        <taxon>Eukaryota</taxon>
        <taxon>Metazoa</taxon>
        <taxon>Ecdysozoa</taxon>
        <taxon>Arthropoda</taxon>
        <taxon>Chelicerata</taxon>
        <taxon>Arachnida</taxon>
        <taxon>Araneae</taxon>
        <taxon>Araneomorphae</taxon>
        <taxon>Entelegynae</taxon>
        <taxon>Araneoidea</taxon>
        <taxon>Nephilidae</taxon>
        <taxon>Trichonephila</taxon>
    </lineage>
</organism>
<dbReference type="PANTHER" id="PTHR46241">
    <property type="entry name" value="ARMADILLO REPEAT-CONTAINING PROTEIN 4 ARMC4"/>
    <property type="match status" value="1"/>
</dbReference>
<name>A0A8X6L9N0_TRICU</name>
<dbReference type="InterPro" id="IPR016024">
    <property type="entry name" value="ARM-type_fold"/>
</dbReference>
<gene>
    <name evidence="1" type="primary">ARMC4_1</name>
    <name evidence="1" type="ORF">TNCT_143322</name>
</gene>
<dbReference type="SMART" id="SM00185">
    <property type="entry name" value="ARM"/>
    <property type="match status" value="4"/>
</dbReference>
<dbReference type="EMBL" id="BMAO01034788">
    <property type="protein sequence ID" value="GFQ98928.1"/>
    <property type="molecule type" value="Genomic_DNA"/>
</dbReference>
<keyword evidence="2" id="KW-1185">Reference proteome</keyword>
<evidence type="ECO:0000313" key="2">
    <source>
        <dbReference type="Proteomes" id="UP000887116"/>
    </source>
</evidence>
<evidence type="ECO:0000313" key="1">
    <source>
        <dbReference type="EMBL" id="GFQ98928.1"/>
    </source>
</evidence>
<dbReference type="AlphaFoldDB" id="A0A8X6L9N0"/>
<dbReference type="Proteomes" id="UP000887116">
    <property type="component" value="Unassembled WGS sequence"/>
</dbReference>
<dbReference type="SUPFAM" id="SSF48371">
    <property type="entry name" value="ARM repeat"/>
    <property type="match status" value="1"/>
</dbReference>
<accession>A0A8X6L9N0</accession>
<dbReference type="OrthoDB" id="1683831at2759"/>
<dbReference type="InterPro" id="IPR000225">
    <property type="entry name" value="Armadillo"/>
</dbReference>
<reference evidence="1" key="1">
    <citation type="submission" date="2020-07" db="EMBL/GenBank/DDBJ databases">
        <title>Multicomponent nature underlies the extraordinary mechanical properties of spider dragline silk.</title>
        <authorList>
            <person name="Kono N."/>
            <person name="Nakamura H."/>
            <person name="Mori M."/>
            <person name="Yoshida Y."/>
            <person name="Ohtoshi R."/>
            <person name="Malay A.D."/>
            <person name="Moran D.A.P."/>
            <person name="Tomita M."/>
            <person name="Numata K."/>
            <person name="Arakawa K."/>
        </authorList>
    </citation>
    <scope>NUCLEOTIDE SEQUENCE</scope>
</reference>
<comment type="caution">
    <text evidence="1">The sequence shown here is derived from an EMBL/GenBank/DDBJ whole genome shotgun (WGS) entry which is preliminary data.</text>
</comment>
<dbReference type="Gene3D" id="1.25.10.10">
    <property type="entry name" value="Leucine-rich Repeat Variant"/>
    <property type="match status" value="3"/>
</dbReference>
<protein>
    <submittedName>
        <fullName evidence="1">Armadillo repeat-containing protein 4</fullName>
    </submittedName>
</protein>